<sequence length="79" mass="8951">MNGRRILFSAIFTAAIGFVIGLGLVKFGQPEVDQLKYDTDSYRQLLHTYGWWGAGIGLFVGAGQEYLRQARILRDREDN</sequence>
<keyword evidence="1" id="KW-0472">Membrane</keyword>
<dbReference type="RefSeq" id="WP_158200914.1">
    <property type="nucleotide sequence ID" value="NZ_CP046973.1"/>
</dbReference>
<keyword evidence="1" id="KW-0812">Transmembrane</keyword>
<evidence type="ECO:0000256" key="1">
    <source>
        <dbReference type="SAM" id="Phobius"/>
    </source>
</evidence>
<evidence type="ECO:0000313" key="2">
    <source>
        <dbReference type="EMBL" id="QGZ91035.1"/>
    </source>
</evidence>
<keyword evidence="1" id="KW-1133">Transmembrane helix</keyword>
<feature type="transmembrane region" description="Helical" evidence="1">
    <location>
        <begin position="49"/>
        <end position="67"/>
    </location>
</feature>
<accession>A0A857D680</accession>
<evidence type="ECO:0000313" key="3">
    <source>
        <dbReference type="Proteomes" id="UP000438345"/>
    </source>
</evidence>
<dbReference type="AlphaFoldDB" id="A0A857D680"/>
<gene>
    <name evidence="2" type="ORF">GQR42_17495</name>
</gene>
<proteinExistence type="predicted"/>
<reference evidence="2 3" key="1">
    <citation type="submission" date="2019-12" db="EMBL/GenBank/DDBJ databases">
        <title>Complete genome sequence of Microcystis aeruginosa strain FD4.</title>
        <authorList>
            <person name="Urakawa H."/>
        </authorList>
    </citation>
    <scope>NUCLEOTIDE SEQUENCE [LARGE SCALE GENOMIC DNA]</scope>
    <source>
        <strain evidence="2 3">FD4</strain>
    </source>
</reference>
<dbReference type="EMBL" id="CP046973">
    <property type="protein sequence ID" value="QGZ91035.1"/>
    <property type="molecule type" value="Genomic_DNA"/>
</dbReference>
<dbReference type="Proteomes" id="UP000438345">
    <property type="component" value="Chromosome"/>
</dbReference>
<name>A0A857D680_MICAE</name>
<feature type="transmembrane region" description="Helical" evidence="1">
    <location>
        <begin position="7"/>
        <end position="29"/>
    </location>
</feature>
<organism evidence="2 3">
    <name type="scientific">Microcystis aeruginosa FD4</name>
    <dbReference type="NCBI Taxonomy" id="2686288"/>
    <lineage>
        <taxon>Bacteria</taxon>
        <taxon>Bacillati</taxon>
        <taxon>Cyanobacteriota</taxon>
        <taxon>Cyanophyceae</taxon>
        <taxon>Oscillatoriophycideae</taxon>
        <taxon>Chroococcales</taxon>
        <taxon>Microcystaceae</taxon>
        <taxon>Microcystis</taxon>
    </lineage>
</organism>
<protein>
    <submittedName>
        <fullName evidence="2">Uncharacterized protein</fullName>
    </submittedName>
</protein>